<proteinExistence type="predicted"/>
<dbReference type="InterPro" id="IPR044855">
    <property type="entry name" value="CoA-Trfase_III_dom3_sf"/>
</dbReference>
<dbReference type="InterPro" id="IPR023606">
    <property type="entry name" value="CoA-Trfase_III_dom_1_sf"/>
</dbReference>
<organism evidence="1 2">
    <name type="scientific">Agrocybe chaxingu</name>
    <dbReference type="NCBI Taxonomy" id="84603"/>
    <lineage>
        <taxon>Eukaryota</taxon>
        <taxon>Fungi</taxon>
        <taxon>Dikarya</taxon>
        <taxon>Basidiomycota</taxon>
        <taxon>Agaricomycotina</taxon>
        <taxon>Agaricomycetes</taxon>
        <taxon>Agaricomycetidae</taxon>
        <taxon>Agaricales</taxon>
        <taxon>Agaricineae</taxon>
        <taxon>Strophariaceae</taxon>
        <taxon>Agrocybe</taxon>
    </lineage>
</organism>
<reference evidence="1" key="1">
    <citation type="submission" date="2022-07" db="EMBL/GenBank/DDBJ databases">
        <title>Genome Sequence of Agrocybe chaxingu.</title>
        <authorList>
            <person name="Buettner E."/>
        </authorList>
    </citation>
    <scope>NUCLEOTIDE SEQUENCE</scope>
    <source>
        <strain evidence="1">MP-N11</strain>
    </source>
</reference>
<accession>A0A9W8JXC2</accession>
<comment type="caution">
    <text evidence="1">The sequence shown here is derived from an EMBL/GenBank/DDBJ whole genome shotgun (WGS) entry which is preliminary data.</text>
</comment>
<evidence type="ECO:0000313" key="2">
    <source>
        <dbReference type="Proteomes" id="UP001148786"/>
    </source>
</evidence>
<dbReference type="PANTHER" id="PTHR48229:SF1">
    <property type="entry name" value="ALPHA METHYLACYL-COA RACEMASE-RELATED"/>
    <property type="match status" value="1"/>
</dbReference>
<dbReference type="EMBL" id="JANKHO010002361">
    <property type="protein sequence ID" value="KAJ3492920.1"/>
    <property type="molecule type" value="Genomic_DNA"/>
</dbReference>
<dbReference type="Gene3D" id="3.40.50.10540">
    <property type="entry name" value="Crotonobetainyl-coa:carnitine coa-transferase, domain 1"/>
    <property type="match status" value="2"/>
</dbReference>
<dbReference type="OrthoDB" id="2308815at2759"/>
<protein>
    <submittedName>
        <fullName evidence="1">Uncharacterized protein</fullName>
    </submittedName>
</protein>
<name>A0A9W8JXC2_9AGAR</name>
<gene>
    <name evidence="1" type="ORF">NLJ89_g11137</name>
</gene>
<dbReference type="PANTHER" id="PTHR48229">
    <property type="entry name" value="CAIB/BAIF FAMILY ENZYME (AFU_ORTHOLOGUE AFUA_1G05360)-RELATED"/>
    <property type="match status" value="1"/>
</dbReference>
<dbReference type="Proteomes" id="UP001148786">
    <property type="component" value="Unassembled WGS sequence"/>
</dbReference>
<dbReference type="Gene3D" id="3.30.1540.10">
    <property type="entry name" value="formyl-coa transferase, domain 3"/>
    <property type="match status" value="1"/>
</dbReference>
<dbReference type="SUPFAM" id="SSF89796">
    <property type="entry name" value="CoA-transferase family III (CaiB/BaiF)"/>
    <property type="match status" value="2"/>
</dbReference>
<dbReference type="InterPro" id="IPR052985">
    <property type="entry name" value="CoA-trans_III_biosynth/detox"/>
</dbReference>
<dbReference type="AlphaFoldDB" id="A0A9W8JXC2"/>
<sequence length="263" mass="28550">MAEGGQSSSLSSALRNLWTSNGLPEEFLRHLKLRGDADSAVNSSFRLGLAAQIAIGLAGLSSAYLHYLCSGVEQDVSVDARHAALSFHSEAWYTVGEALPAGEVWDSIAGLYPTKGGGWVRIHTNFSHHRKGVLDILRIAETAETQALRSQVAEALLTWDSEHLEDECARHGMCVAAMRSYDEWQKHPHAKALIGVPPLEIRRVDQGTVPTTKFADDSKNRRPLEGVKVLDLSRVLAGPVAGRTLAGLTVYLAFRSVSDLKVS</sequence>
<keyword evidence="2" id="KW-1185">Reference proteome</keyword>
<evidence type="ECO:0000313" key="1">
    <source>
        <dbReference type="EMBL" id="KAJ3492920.1"/>
    </source>
</evidence>